<keyword evidence="5" id="KW-0560">Oxidoreductase</keyword>
<dbReference type="PANTHER" id="PTHR43884">
    <property type="entry name" value="ACYL-COA DEHYDROGENASE"/>
    <property type="match status" value="1"/>
</dbReference>
<dbReference type="InterPro" id="IPR036250">
    <property type="entry name" value="AcylCo_DH-like_C"/>
</dbReference>
<dbReference type="EMBL" id="FNTL01000004">
    <property type="protein sequence ID" value="SEE23467.1"/>
    <property type="molecule type" value="Genomic_DNA"/>
</dbReference>
<feature type="domain" description="Acyl-CoA dehydrogenase/oxidase N-terminal" evidence="7">
    <location>
        <begin position="11"/>
        <end position="122"/>
    </location>
</feature>
<dbReference type="InterPro" id="IPR046373">
    <property type="entry name" value="Acyl-CoA_Oxase/DH_mid-dom_sf"/>
</dbReference>
<dbReference type="InterPro" id="IPR009100">
    <property type="entry name" value="AcylCoA_DH/oxidase_NM_dom_sf"/>
</dbReference>
<evidence type="ECO:0000313" key="9">
    <source>
        <dbReference type="Proteomes" id="UP000183407"/>
    </source>
</evidence>
<dbReference type="SUPFAM" id="SSF47203">
    <property type="entry name" value="Acyl-CoA dehydrogenase C-terminal domain-like"/>
    <property type="match status" value="1"/>
</dbReference>
<protein>
    <submittedName>
        <fullName evidence="8">Acyl-CoA dehydrogenase</fullName>
    </submittedName>
</protein>
<gene>
    <name evidence="8" type="ORF">SAMN04490220_7087</name>
</gene>
<evidence type="ECO:0000259" key="6">
    <source>
        <dbReference type="Pfam" id="PF00441"/>
    </source>
</evidence>
<evidence type="ECO:0000256" key="3">
    <source>
        <dbReference type="ARBA" id="ARBA00022630"/>
    </source>
</evidence>
<dbReference type="RefSeq" id="WP_073359373.1">
    <property type="nucleotide sequence ID" value="NZ_FNTL01000004.1"/>
</dbReference>
<comment type="similarity">
    <text evidence="2">Belongs to the acyl-CoA dehydrogenase family.</text>
</comment>
<dbReference type="Gene3D" id="1.10.540.10">
    <property type="entry name" value="Acyl-CoA dehydrogenase/oxidase, N-terminal domain"/>
    <property type="match status" value="1"/>
</dbReference>
<dbReference type="Pfam" id="PF02771">
    <property type="entry name" value="Acyl-CoA_dh_N"/>
    <property type="match status" value="1"/>
</dbReference>
<dbReference type="SUPFAM" id="SSF56645">
    <property type="entry name" value="Acyl-CoA dehydrogenase NM domain-like"/>
    <property type="match status" value="1"/>
</dbReference>
<organism evidence="8 9">
    <name type="scientific">Rhodococcus jostii</name>
    <dbReference type="NCBI Taxonomy" id="132919"/>
    <lineage>
        <taxon>Bacteria</taxon>
        <taxon>Bacillati</taxon>
        <taxon>Actinomycetota</taxon>
        <taxon>Actinomycetes</taxon>
        <taxon>Mycobacteriales</taxon>
        <taxon>Nocardiaceae</taxon>
        <taxon>Rhodococcus</taxon>
    </lineage>
</organism>
<dbReference type="GO" id="GO:0003995">
    <property type="term" value="F:acyl-CoA dehydrogenase activity"/>
    <property type="evidence" value="ECO:0007669"/>
    <property type="project" value="TreeGrafter"/>
</dbReference>
<dbReference type="Gene3D" id="2.40.110.10">
    <property type="entry name" value="Butyryl-CoA Dehydrogenase, subunit A, domain 2"/>
    <property type="match status" value="1"/>
</dbReference>
<accession>A0A1H5H657</accession>
<dbReference type="InterPro" id="IPR009075">
    <property type="entry name" value="AcylCo_DH/oxidase_C"/>
</dbReference>
<reference evidence="9" key="1">
    <citation type="submission" date="2016-10" db="EMBL/GenBank/DDBJ databases">
        <authorList>
            <person name="Varghese N."/>
        </authorList>
    </citation>
    <scope>NUCLEOTIDE SEQUENCE [LARGE SCALE GENOMIC DNA]</scope>
    <source>
        <strain evidence="9">DSM 44719</strain>
    </source>
</reference>
<sequence length="387" mass="40762">MTTITPFTTATDERDELSTAVRRLLALRHDEGAVRNWMEFPDDYDRGLWSELATGMGVTAMLISEEHGGAGFSAADLAPVFEEAGRALYGGPLLSTVLATALLQASGDESACTRYLPAIADGRITATVALREEERAAPSVASSSAHDPIATRAELRDGGWFLTGTKTDVIDGCTAELVIVTARNDAGTGLYAVAPVEGGGVQRNPLATMDLTRKQARLAFVDAPAVPLGPASGASAALATALNLGAFVFAAECLGTARTALSQAVDYACSRRQFGRPIGSFQAVKHRLADMWFALETAAVVLDEAVQGIDRDGEPAPLDTEHALLACVEALSVCAQGNISVHGGIGFTWEHPAHLAYRRARSAQTLLGPLQRHRDRLSDLAGLRPSG</sequence>
<dbReference type="AlphaFoldDB" id="A0A1H5H657"/>
<evidence type="ECO:0000259" key="7">
    <source>
        <dbReference type="Pfam" id="PF02771"/>
    </source>
</evidence>
<dbReference type="Gene3D" id="1.20.140.10">
    <property type="entry name" value="Butyryl-CoA Dehydrogenase, subunit A, domain 3"/>
    <property type="match status" value="1"/>
</dbReference>
<dbReference type="InterPro" id="IPR037069">
    <property type="entry name" value="AcylCoA_DH/ox_N_sf"/>
</dbReference>
<evidence type="ECO:0000256" key="1">
    <source>
        <dbReference type="ARBA" id="ARBA00001974"/>
    </source>
</evidence>
<evidence type="ECO:0000313" key="8">
    <source>
        <dbReference type="EMBL" id="SEE23467.1"/>
    </source>
</evidence>
<dbReference type="OrthoDB" id="8677713at2"/>
<dbReference type="GO" id="GO:0050660">
    <property type="term" value="F:flavin adenine dinucleotide binding"/>
    <property type="evidence" value="ECO:0007669"/>
    <property type="project" value="InterPro"/>
</dbReference>
<evidence type="ECO:0000256" key="5">
    <source>
        <dbReference type="ARBA" id="ARBA00023002"/>
    </source>
</evidence>
<comment type="cofactor">
    <cofactor evidence="1">
        <name>FAD</name>
        <dbReference type="ChEBI" id="CHEBI:57692"/>
    </cofactor>
</comment>
<dbReference type="Pfam" id="PF00441">
    <property type="entry name" value="Acyl-CoA_dh_1"/>
    <property type="match status" value="1"/>
</dbReference>
<evidence type="ECO:0000256" key="4">
    <source>
        <dbReference type="ARBA" id="ARBA00022827"/>
    </source>
</evidence>
<feature type="domain" description="Acyl-CoA dehydrogenase/oxidase C-terminal" evidence="6">
    <location>
        <begin position="233"/>
        <end position="377"/>
    </location>
</feature>
<keyword evidence="3" id="KW-0285">Flavoprotein</keyword>
<name>A0A1H5H657_RHOJO</name>
<dbReference type="Proteomes" id="UP000183407">
    <property type="component" value="Unassembled WGS sequence"/>
</dbReference>
<proteinExistence type="inferred from homology"/>
<dbReference type="PANTHER" id="PTHR43884:SF20">
    <property type="entry name" value="ACYL-COA DEHYDROGENASE FADE28"/>
    <property type="match status" value="1"/>
</dbReference>
<dbReference type="CDD" id="cd00567">
    <property type="entry name" value="ACAD"/>
    <property type="match status" value="1"/>
</dbReference>
<keyword evidence="4" id="KW-0274">FAD</keyword>
<dbReference type="InterPro" id="IPR013786">
    <property type="entry name" value="AcylCoA_DH/ox_N"/>
</dbReference>
<evidence type="ECO:0000256" key="2">
    <source>
        <dbReference type="ARBA" id="ARBA00009347"/>
    </source>
</evidence>